<comment type="caution">
    <text evidence="8">The sequence shown here is derived from an EMBL/GenBank/DDBJ whole genome shotgun (WGS) entry which is preliminary data.</text>
</comment>
<dbReference type="InterPro" id="IPR004389">
    <property type="entry name" value="Ribosomal_uL18_bac-type"/>
</dbReference>
<gene>
    <name evidence="7" type="primary">rplR</name>
    <name evidence="8" type="ORF">A2961_04635</name>
</gene>
<keyword evidence="2 7" id="KW-0699">rRNA-binding</keyword>
<comment type="similarity">
    <text evidence="1 7">Belongs to the universal ribosomal protein uL18 family.</text>
</comment>
<accession>A0A1F8BDF8</accession>
<evidence type="ECO:0000256" key="7">
    <source>
        <dbReference type="HAMAP-Rule" id="MF_01337"/>
    </source>
</evidence>
<evidence type="ECO:0000313" key="8">
    <source>
        <dbReference type="EMBL" id="OGM62033.1"/>
    </source>
</evidence>
<comment type="subunit">
    <text evidence="7">Part of the 50S ribosomal subunit; part of the 5S rRNA/L5/L18/L25 subcomplex. Contacts the 5S and 23S rRNAs.</text>
</comment>
<dbReference type="InterPro" id="IPR057268">
    <property type="entry name" value="Ribosomal_L18"/>
</dbReference>
<comment type="function">
    <text evidence="7">This is one of the proteins that bind and probably mediate the attachment of the 5S RNA into the large ribosomal subunit, where it forms part of the central protuberance.</text>
</comment>
<evidence type="ECO:0000256" key="4">
    <source>
        <dbReference type="ARBA" id="ARBA00022980"/>
    </source>
</evidence>
<proteinExistence type="inferred from homology"/>
<dbReference type="STRING" id="1802519.A2961_04635"/>
<keyword evidence="5 7" id="KW-0687">Ribonucleoprotein</keyword>
<reference evidence="8 9" key="1">
    <citation type="journal article" date="2016" name="Nat. Commun.">
        <title>Thousands of microbial genomes shed light on interconnected biogeochemical processes in an aquifer system.</title>
        <authorList>
            <person name="Anantharaman K."/>
            <person name="Brown C.T."/>
            <person name="Hug L.A."/>
            <person name="Sharon I."/>
            <person name="Castelle C.J."/>
            <person name="Probst A.J."/>
            <person name="Thomas B.C."/>
            <person name="Singh A."/>
            <person name="Wilkins M.J."/>
            <person name="Karaoz U."/>
            <person name="Brodie E.L."/>
            <person name="Williams K.H."/>
            <person name="Hubbard S.S."/>
            <person name="Banfield J.F."/>
        </authorList>
    </citation>
    <scope>NUCLEOTIDE SEQUENCE [LARGE SCALE GENOMIC DNA]</scope>
</reference>
<dbReference type="HAMAP" id="MF_01337_B">
    <property type="entry name" value="Ribosomal_uL18_B"/>
    <property type="match status" value="1"/>
</dbReference>
<evidence type="ECO:0000313" key="9">
    <source>
        <dbReference type="Proteomes" id="UP000177082"/>
    </source>
</evidence>
<dbReference type="GO" id="GO:0022625">
    <property type="term" value="C:cytosolic large ribosomal subunit"/>
    <property type="evidence" value="ECO:0007669"/>
    <property type="project" value="TreeGrafter"/>
</dbReference>
<dbReference type="GO" id="GO:0006412">
    <property type="term" value="P:translation"/>
    <property type="evidence" value="ECO:0007669"/>
    <property type="project" value="UniProtKB-UniRule"/>
</dbReference>
<dbReference type="SUPFAM" id="SSF53137">
    <property type="entry name" value="Translational machinery components"/>
    <property type="match status" value="1"/>
</dbReference>
<dbReference type="FunFam" id="3.30.420.100:FF:000001">
    <property type="entry name" value="50S ribosomal protein L18"/>
    <property type="match status" value="1"/>
</dbReference>
<protein>
    <recommendedName>
        <fullName evidence="6 7">Large ribosomal subunit protein uL18</fullName>
    </recommendedName>
</protein>
<dbReference type="PANTHER" id="PTHR12899">
    <property type="entry name" value="39S RIBOSOMAL PROTEIN L18, MITOCHONDRIAL"/>
    <property type="match status" value="1"/>
</dbReference>
<dbReference type="GO" id="GO:0008097">
    <property type="term" value="F:5S rRNA binding"/>
    <property type="evidence" value="ECO:0007669"/>
    <property type="project" value="TreeGrafter"/>
</dbReference>
<dbReference type="EMBL" id="MGHF01000029">
    <property type="protein sequence ID" value="OGM62033.1"/>
    <property type="molecule type" value="Genomic_DNA"/>
</dbReference>
<dbReference type="PANTHER" id="PTHR12899:SF3">
    <property type="entry name" value="LARGE RIBOSOMAL SUBUNIT PROTEIN UL18M"/>
    <property type="match status" value="1"/>
</dbReference>
<dbReference type="NCBIfam" id="TIGR00060">
    <property type="entry name" value="L18_bact"/>
    <property type="match status" value="1"/>
</dbReference>
<evidence type="ECO:0000256" key="5">
    <source>
        <dbReference type="ARBA" id="ARBA00023274"/>
    </source>
</evidence>
<dbReference type="AlphaFoldDB" id="A0A1F8BDF8"/>
<keyword evidence="3 7" id="KW-0694">RNA-binding</keyword>
<dbReference type="GO" id="GO:0003735">
    <property type="term" value="F:structural constituent of ribosome"/>
    <property type="evidence" value="ECO:0007669"/>
    <property type="project" value="InterPro"/>
</dbReference>
<evidence type="ECO:0000256" key="3">
    <source>
        <dbReference type="ARBA" id="ARBA00022884"/>
    </source>
</evidence>
<name>A0A1F8BDF8_9BACT</name>
<dbReference type="Pfam" id="PF00861">
    <property type="entry name" value="Ribosomal_L18p"/>
    <property type="match status" value="1"/>
</dbReference>
<evidence type="ECO:0000256" key="2">
    <source>
        <dbReference type="ARBA" id="ARBA00022730"/>
    </source>
</evidence>
<evidence type="ECO:0000256" key="6">
    <source>
        <dbReference type="ARBA" id="ARBA00035197"/>
    </source>
</evidence>
<evidence type="ECO:0000256" key="1">
    <source>
        <dbReference type="ARBA" id="ARBA00007116"/>
    </source>
</evidence>
<sequence length="115" mass="12981">MQKKDMRLRRKRRIRSKISGTKEVPRISVFRSIKHIYAQIINDVKGTTLVSFSDKKLKDGGGKSKIEVASYVGEKLAELAKSKKITKAVFDKGSYKFHGRVKALADGLRRGGLKF</sequence>
<dbReference type="Gene3D" id="3.30.420.100">
    <property type="match status" value="1"/>
</dbReference>
<dbReference type="InterPro" id="IPR005484">
    <property type="entry name" value="Ribosomal_uL18_bac/plant/anim"/>
</dbReference>
<keyword evidence="4 7" id="KW-0689">Ribosomal protein</keyword>
<dbReference type="Proteomes" id="UP000177082">
    <property type="component" value="Unassembled WGS sequence"/>
</dbReference>
<organism evidence="8 9">
    <name type="scientific">Candidatus Woesebacteria bacterium RIFCSPLOWO2_01_FULL_39_21</name>
    <dbReference type="NCBI Taxonomy" id="1802519"/>
    <lineage>
        <taxon>Bacteria</taxon>
        <taxon>Candidatus Woeseibacteriota</taxon>
    </lineage>
</organism>
<dbReference type="CDD" id="cd00432">
    <property type="entry name" value="Ribosomal_L18_L5e"/>
    <property type="match status" value="1"/>
</dbReference>